<evidence type="ECO:0000313" key="4">
    <source>
        <dbReference type="EMBL" id="CAE0772261.1"/>
    </source>
</evidence>
<dbReference type="InterPro" id="IPR036890">
    <property type="entry name" value="HATPase_C_sf"/>
</dbReference>
<dbReference type="Gene3D" id="3.30.565.10">
    <property type="entry name" value="Histidine kinase-like ATPase, C-terminal domain"/>
    <property type="match status" value="1"/>
</dbReference>
<reference evidence="4" key="1">
    <citation type="submission" date="2021-01" db="EMBL/GenBank/DDBJ databases">
        <authorList>
            <person name="Corre E."/>
            <person name="Pelletier E."/>
            <person name="Niang G."/>
            <person name="Scheremetjew M."/>
            <person name="Finn R."/>
            <person name="Kale V."/>
            <person name="Holt S."/>
            <person name="Cochrane G."/>
            <person name="Meng A."/>
            <person name="Brown T."/>
            <person name="Cohen L."/>
        </authorList>
    </citation>
    <scope>NUCLEOTIDE SEQUENCE</scope>
    <source>
        <strain evidence="4">CCMP645</strain>
    </source>
</reference>
<evidence type="ECO:0000256" key="2">
    <source>
        <dbReference type="SAM" id="Phobius"/>
    </source>
</evidence>
<accession>A0A7S4BP47</accession>
<gene>
    <name evidence="4" type="ORF">PCAR00345_LOCUS24873</name>
</gene>
<feature type="transmembrane region" description="Helical" evidence="2">
    <location>
        <begin position="158"/>
        <end position="178"/>
    </location>
</feature>
<dbReference type="SMART" id="SM00387">
    <property type="entry name" value="HATPase_c"/>
    <property type="match status" value="1"/>
</dbReference>
<feature type="transmembrane region" description="Helical" evidence="2">
    <location>
        <begin position="185"/>
        <end position="202"/>
    </location>
</feature>
<name>A0A7S4BP47_CHRCT</name>
<keyword evidence="2" id="KW-1133">Transmembrane helix</keyword>
<evidence type="ECO:0000259" key="3">
    <source>
        <dbReference type="SMART" id="SM00387"/>
    </source>
</evidence>
<feature type="domain" description="Histidine kinase/HSP90-like ATPase" evidence="3">
    <location>
        <begin position="355"/>
        <end position="476"/>
    </location>
</feature>
<dbReference type="AlphaFoldDB" id="A0A7S4BP47"/>
<dbReference type="InterPro" id="IPR003594">
    <property type="entry name" value="HATPase_dom"/>
</dbReference>
<organism evidence="4">
    <name type="scientific">Chrysotila carterae</name>
    <name type="common">Marine alga</name>
    <name type="synonym">Syracosphaera carterae</name>
    <dbReference type="NCBI Taxonomy" id="13221"/>
    <lineage>
        <taxon>Eukaryota</taxon>
        <taxon>Haptista</taxon>
        <taxon>Haptophyta</taxon>
        <taxon>Prymnesiophyceae</taxon>
        <taxon>Isochrysidales</taxon>
        <taxon>Isochrysidaceae</taxon>
        <taxon>Chrysotila</taxon>
    </lineage>
</organism>
<dbReference type="SUPFAM" id="SSF55874">
    <property type="entry name" value="ATPase domain of HSP90 chaperone/DNA topoisomerase II/histidine kinase"/>
    <property type="match status" value="1"/>
</dbReference>
<sequence>MAEKEESDAPSQGVKSSGLPYKCSSGIAMLTLQFKDPEVELAHREARMDSFFPQFLLTIINLSMLAVYFTGVLTSCGSIQKHFLPLSMWHVFYQTAEVILMKQSFFTDLYRRQALLEGAKLAWTGFTFTFFNIWHSTYHQPEVAEFEIDMDPEFCTHFGLASNGVLVVCVALIPYITFSSLCFKVLMSTSILTIHTIAPFWLPLSIELPVIGMNVAVGNALGYLIEYALRSTFREQYARRADQELRTMAKVGADLRLTHTIKGKCGTANSLAYGVIACLKHVRHEQVDRAVKLMERMRLVLDETEWWCNHRQLFVHLELGTYRSKRSVCDVDARLETLVGTDGLAKMGPASSVEVDEVVLGLALDEALANARKYRDPNTQIGLSSRVAKCGSAYMLHVEVDSINRADVPLISKDQCERVIKAGYKAHRISAFSDGVGLANVQQAAVAVGGRIWLHGYSTLARLDHTVFHLLLPVEGVVWRRYDKEVGARHSQTNAEAKAPPPGVGAVAWPEEQGLERTPSPAPPSPALQPASLPPDAVATTTEAAGERTYAAMPAQPSAPTRVHSGPLVCLGLDDSSICRTLHELVFEDFVHADMAHSASLGATAEEVDSFVDVALGLLTPTLRPVREADRRAADVVIIDQNLAIDSKRWSGSEIAKTLAARGFRGVISLMSGTDTEHLLELEAAEHVDIAFSKSDTPAYVAERIAAIVEGRSR</sequence>
<protein>
    <recommendedName>
        <fullName evidence="3">Histidine kinase/HSP90-like ATPase domain-containing protein</fullName>
    </recommendedName>
</protein>
<dbReference type="EMBL" id="HBIZ01039006">
    <property type="protein sequence ID" value="CAE0772261.1"/>
    <property type="molecule type" value="Transcribed_RNA"/>
</dbReference>
<proteinExistence type="predicted"/>
<keyword evidence="2" id="KW-0472">Membrane</keyword>
<feature type="region of interest" description="Disordered" evidence="1">
    <location>
        <begin position="512"/>
        <end position="543"/>
    </location>
</feature>
<evidence type="ECO:0000256" key="1">
    <source>
        <dbReference type="SAM" id="MobiDB-lite"/>
    </source>
</evidence>
<feature type="transmembrane region" description="Helical" evidence="2">
    <location>
        <begin position="121"/>
        <end position="138"/>
    </location>
</feature>
<keyword evidence="2" id="KW-0812">Transmembrane</keyword>
<feature type="transmembrane region" description="Helical" evidence="2">
    <location>
        <begin position="51"/>
        <end position="71"/>
    </location>
</feature>